<feature type="non-terminal residue" evidence="2">
    <location>
        <position position="113"/>
    </location>
</feature>
<feature type="non-terminal residue" evidence="2">
    <location>
        <position position="1"/>
    </location>
</feature>
<gene>
    <name evidence="1" type="ORF">OVA965_LOCUS42987</name>
    <name evidence="2" type="ORF">TMI583_LOCUS45071</name>
</gene>
<dbReference type="EMBL" id="CAJNOK010054811">
    <property type="protein sequence ID" value="CAF1617099.1"/>
    <property type="molecule type" value="Genomic_DNA"/>
</dbReference>
<organism evidence="2 3">
    <name type="scientific">Didymodactylos carnosus</name>
    <dbReference type="NCBI Taxonomy" id="1234261"/>
    <lineage>
        <taxon>Eukaryota</taxon>
        <taxon>Metazoa</taxon>
        <taxon>Spiralia</taxon>
        <taxon>Gnathifera</taxon>
        <taxon>Rotifera</taxon>
        <taxon>Eurotatoria</taxon>
        <taxon>Bdelloidea</taxon>
        <taxon>Philodinida</taxon>
        <taxon>Philodinidae</taxon>
        <taxon>Didymodactylos</taxon>
    </lineage>
</organism>
<dbReference type="AlphaFoldDB" id="A0A8S2WGH9"/>
<dbReference type="Proteomes" id="UP000677228">
    <property type="component" value="Unassembled WGS sequence"/>
</dbReference>
<dbReference type="Proteomes" id="UP000682733">
    <property type="component" value="Unassembled WGS sequence"/>
</dbReference>
<evidence type="ECO:0000313" key="1">
    <source>
        <dbReference type="EMBL" id="CAF1617099.1"/>
    </source>
</evidence>
<evidence type="ECO:0000313" key="2">
    <source>
        <dbReference type="EMBL" id="CAF4434340.1"/>
    </source>
</evidence>
<proteinExistence type="predicted"/>
<name>A0A8S2WGH9_9BILA</name>
<dbReference type="EMBL" id="CAJOBA010079423">
    <property type="protein sequence ID" value="CAF4434340.1"/>
    <property type="molecule type" value="Genomic_DNA"/>
</dbReference>
<comment type="caution">
    <text evidence="2">The sequence shown here is derived from an EMBL/GenBank/DDBJ whole genome shotgun (WGS) entry which is preliminary data.</text>
</comment>
<sequence length="113" mass="13468">YAQRHDRFGEYINLESHQLIWLNSVTFELPDVGVDMLLRKLEDIFHHTKVFSNDQDTAKFIEQTPHTTTYLITSRLQGQILIPKIHNLKNVRSIYIYLEKEEDVSHFCETYTK</sequence>
<protein>
    <submittedName>
        <fullName evidence="2">Uncharacterized protein</fullName>
    </submittedName>
</protein>
<reference evidence="2" key="1">
    <citation type="submission" date="2021-02" db="EMBL/GenBank/DDBJ databases">
        <authorList>
            <person name="Nowell W R."/>
        </authorList>
    </citation>
    <scope>NUCLEOTIDE SEQUENCE</scope>
</reference>
<accession>A0A8S2WGH9</accession>
<evidence type="ECO:0000313" key="3">
    <source>
        <dbReference type="Proteomes" id="UP000682733"/>
    </source>
</evidence>